<keyword evidence="1" id="KW-0479">Metal-binding</keyword>
<dbReference type="SUPFAM" id="SSF102114">
    <property type="entry name" value="Radical SAM enzymes"/>
    <property type="match status" value="1"/>
</dbReference>
<name>A0ABV6Z3Q6_UNCC1</name>
<dbReference type="InterPro" id="IPR058240">
    <property type="entry name" value="rSAM_sf"/>
</dbReference>
<dbReference type="PANTHER" id="PTHR43432">
    <property type="entry name" value="SLR0285 PROTEIN"/>
    <property type="match status" value="1"/>
</dbReference>
<evidence type="ECO:0000313" key="6">
    <source>
        <dbReference type="Proteomes" id="UP001594351"/>
    </source>
</evidence>
<protein>
    <submittedName>
        <fullName evidence="5">Radical SAM protein</fullName>
    </submittedName>
</protein>
<accession>A0ABV6Z3Q6</accession>
<feature type="domain" description="Elp3/MiaA/NifB-like radical SAM core" evidence="4">
    <location>
        <begin position="24"/>
        <end position="253"/>
    </location>
</feature>
<evidence type="ECO:0000256" key="1">
    <source>
        <dbReference type="ARBA" id="ARBA00022723"/>
    </source>
</evidence>
<comment type="caution">
    <text evidence="5">The sequence shown here is derived from an EMBL/GenBank/DDBJ whole genome shotgun (WGS) entry which is preliminary data.</text>
</comment>
<gene>
    <name evidence="5" type="ORF">ACFL27_23000</name>
</gene>
<sequence>MTVNEIEAKSLLRKSKKIDSWFISRYGMNLYRGCFHNCVYCDGRAEGYYVEGEFGEDVAVKVNAVEVLRRELDPRRKRIPLKRCYMFLGGGVGDSYQPLEQKYQLSRQVLQLILEHNFPVHVLTKSTLVIRDLDLLKRINEHSRALVSFSFSSTDDTISAIFEPHVPAPSARLKTITRLKQEGISCGMFLLPVIPFITDSPRLLEESVRQAREAGVDFIVFGGMTLKDGRQKAYFHEKLSKNYPDLLTEYQEIYGHDKWGAASGKYYAGINRMFNSIATEYKMPQRIPLAYYRDILDENDLVVVILEHIDYFLKMRGEKSPYGYAAYSISQVKEPLSMMKGKLLDLKGVGRVTERIVLDILETGTSSYYHSLAGSGPDRMPTNLS</sequence>
<evidence type="ECO:0000313" key="5">
    <source>
        <dbReference type="EMBL" id="MFC1853076.1"/>
    </source>
</evidence>
<evidence type="ECO:0000259" key="4">
    <source>
        <dbReference type="SMART" id="SM00729"/>
    </source>
</evidence>
<dbReference type="SFLD" id="SFLDS00029">
    <property type="entry name" value="Radical_SAM"/>
    <property type="match status" value="1"/>
</dbReference>
<dbReference type="PANTHER" id="PTHR43432:SF5">
    <property type="entry name" value="ELP3_MIAA_NIFB-LIKE RADICAL SAM CORE DOMAIN-CONTAINING PROTEIN"/>
    <property type="match status" value="1"/>
</dbReference>
<organism evidence="5 6">
    <name type="scientific">candidate division CSSED10-310 bacterium</name>
    <dbReference type="NCBI Taxonomy" id="2855610"/>
    <lineage>
        <taxon>Bacteria</taxon>
        <taxon>Bacteria division CSSED10-310</taxon>
    </lineage>
</organism>
<dbReference type="InterPro" id="IPR040086">
    <property type="entry name" value="MJ0683-like"/>
</dbReference>
<evidence type="ECO:0000256" key="2">
    <source>
        <dbReference type="ARBA" id="ARBA00023004"/>
    </source>
</evidence>
<dbReference type="Gene3D" id="1.10.150.110">
    <property type="entry name" value="DNA polymerase beta, N-terminal domain-like"/>
    <property type="match status" value="1"/>
</dbReference>
<dbReference type="CDD" id="cd01335">
    <property type="entry name" value="Radical_SAM"/>
    <property type="match status" value="1"/>
</dbReference>
<dbReference type="SFLD" id="SFLDG01084">
    <property type="entry name" value="Uncharacterised_Radical_SAM_Su"/>
    <property type="match status" value="1"/>
</dbReference>
<dbReference type="InterPro" id="IPR027421">
    <property type="entry name" value="DNA_pol_lamdba_lyase_dom_sf"/>
</dbReference>
<dbReference type="Proteomes" id="UP001594351">
    <property type="component" value="Unassembled WGS sequence"/>
</dbReference>
<keyword evidence="2" id="KW-0408">Iron</keyword>
<dbReference type="Pfam" id="PF04055">
    <property type="entry name" value="Radical_SAM"/>
    <property type="match status" value="1"/>
</dbReference>
<proteinExistence type="predicted"/>
<reference evidence="5 6" key="1">
    <citation type="submission" date="2024-09" db="EMBL/GenBank/DDBJ databases">
        <title>Laminarin stimulates single cell rates of sulfate reduction while oxygen inhibits transcriptomic activity in coastal marine sediment.</title>
        <authorList>
            <person name="Lindsay M."/>
            <person name="Orcutt B."/>
            <person name="Emerson D."/>
            <person name="Stepanauskas R."/>
            <person name="D'Angelo T."/>
        </authorList>
    </citation>
    <scope>NUCLEOTIDE SEQUENCE [LARGE SCALE GENOMIC DNA]</scope>
    <source>
        <strain evidence="5">SAG AM-311-K15</strain>
    </source>
</reference>
<dbReference type="EMBL" id="JBHPBY010000417">
    <property type="protein sequence ID" value="MFC1853076.1"/>
    <property type="molecule type" value="Genomic_DNA"/>
</dbReference>
<dbReference type="InterPro" id="IPR007197">
    <property type="entry name" value="rSAM"/>
</dbReference>
<keyword evidence="3" id="KW-0411">Iron-sulfur</keyword>
<keyword evidence="6" id="KW-1185">Reference proteome</keyword>
<dbReference type="Gene3D" id="3.80.30.30">
    <property type="match status" value="1"/>
</dbReference>
<evidence type="ECO:0000256" key="3">
    <source>
        <dbReference type="ARBA" id="ARBA00023014"/>
    </source>
</evidence>
<dbReference type="InterPro" id="IPR006638">
    <property type="entry name" value="Elp3/MiaA/NifB-like_rSAM"/>
</dbReference>
<dbReference type="SMART" id="SM00729">
    <property type="entry name" value="Elp3"/>
    <property type="match status" value="1"/>
</dbReference>